<dbReference type="EMBL" id="BMHH01000015">
    <property type="protein sequence ID" value="GGB02539.1"/>
    <property type="molecule type" value="Genomic_DNA"/>
</dbReference>
<protein>
    <submittedName>
        <fullName evidence="2">Uncharacterized protein</fullName>
    </submittedName>
</protein>
<gene>
    <name evidence="2" type="ORF">GCM10011491_33300</name>
</gene>
<evidence type="ECO:0000256" key="1">
    <source>
        <dbReference type="SAM" id="SignalP"/>
    </source>
</evidence>
<accession>A0A916WI99</accession>
<name>A0A916WI99_9HYPH</name>
<reference evidence="2" key="1">
    <citation type="journal article" date="2014" name="Int. J. Syst. Evol. Microbiol.">
        <title>Complete genome sequence of Corynebacterium casei LMG S-19264T (=DSM 44701T), isolated from a smear-ripened cheese.</title>
        <authorList>
            <consortium name="US DOE Joint Genome Institute (JGI-PGF)"/>
            <person name="Walter F."/>
            <person name="Albersmeier A."/>
            <person name="Kalinowski J."/>
            <person name="Ruckert C."/>
        </authorList>
    </citation>
    <scope>NUCLEOTIDE SEQUENCE</scope>
    <source>
        <strain evidence="2">CGMCC 1.15082</strain>
    </source>
</reference>
<proteinExistence type="predicted"/>
<organism evidence="2 3">
    <name type="scientific">Brucella endophytica</name>
    <dbReference type="NCBI Taxonomy" id="1963359"/>
    <lineage>
        <taxon>Bacteria</taxon>
        <taxon>Pseudomonadati</taxon>
        <taxon>Pseudomonadota</taxon>
        <taxon>Alphaproteobacteria</taxon>
        <taxon>Hyphomicrobiales</taxon>
        <taxon>Brucellaceae</taxon>
        <taxon>Brucella/Ochrobactrum group</taxon>
        <taxon>Brucella</taxon>
    </lineage>
</organism>
<feature type="signal peptide" evidence="1">
    <location>
        <begin position="1"/>
        <end position="25"/>
    </location>
</feature>
<evidence type="ECO:0000313" key="3">
    <source>
        <dbReference type="Proteomes" id="UP000646478"/>
    </source>
</evidence>
<comment type="caution">
    <text evidence="2">The sequence shown here is derived from an EMBL/GenBank/DDBJ whole genome shotgun (WGS) entry which is preliminary data.</text>
</comment>
<dbReference type="RefSeq" id="WP_188825324.1">
    <property type="nucleotide sequence ID" value="NZ_BMHH01000015.1"/>
</dbReference>
<feature type="chain" id="PRO_5037264971" evidence="1">
    <location>
        <begin position="26"/>
        <end position="237"/>
    </location>
</feature>
<keyword evidence="3" id="KW-1185">Reference proteome</keyword>
<keyword evidence="1" id="KW-0732">Signal</keyword>
<dbReference type="AlphaFoldDB" id="A0A916WI99"/>
<dbReference type="Proteomes" id="UP000646478">
    <property type="component" value="Unassembled WGS sequence"/>
</dbReference>
<sequence>MMKSFKNLFAIAALASASMVAITVAAEAQEARRNIPTTKVETTYREGNVKRQVRNVTRYRDVERPRVVTHTKRIVNVTRVQPVTRVNTVTRVHNKTAVIRENRYGNRTEMLPTRHVRTSKTIVNRAHVAPTAETVYRYKTVRNVKNMTRYRDVNNTRYVRHVNRIVRVDRVQPVVRENVVTRIHERPRVVTRNQYVHRTEVLPERRIHTSKTVRINGGTEYRGTKRLYNDTDYETDY</sequence>
<reference evidence="2" key="2">
    <citation type="submission" date="2020-09" db="EMBL/GenBank/DDBJ databases">
        <authorList>
            <person name="Sun Q."/>
            <person name="Zhou Y."/>
        </authorList>
    </citation>
    <scope>NUCLEOTIDE SEQUENCE</scope>
    <source>
        <strain evidence="2">CGMCC 1.15082</strain>
    </source>
</reference>
<evidence type="ECO:0000313" key="2">
    <source>
        <dbReference type="EMBL" id="GGB02539.1"/>
    </source>
</evidence>